<dbReference type="Gene3D" id="1.20.1250.20">
    <property type="entry name" value="MFS general substrate transporter like domains"/>
    <property type="match status" value="1"/>
</dbReference>
<dbReference type="PRINTS" id="PR01035">
    <property type="entry name" value="TCRTETA"/>
</dbReference>
<dbReference type="PANTHER" id="PTHR43124">
    <property type="entry name" value="PURINE EFFLUX PUMP PBUE"/>
    <property type="match status" value="1"/>
</dbReference>
<dbReference type="Proteomes" id="UP000265955">
    <property type="component" value="Unassembled WGS sequence"/>
</dbReference>
<keyword evidence="10" id="KW-1185">Reference proteome</keyword>
<dbReference type="Pfam" id="PF07690">
    <property type="entry name" value="MFS_1"/>
    <property type="match status" value="1"/>
</dbReference>
<dbReference type="PANTHER" id="PTHR43124:SF3">
    <property type="entry name" value="CHLORAMPHENICOL EFFLUX PUMP RV0191"/>
    <property type="match status" value="1"/>
</dbReference>
<evidence type="ECO:0000313" key="10">
    <source>
        <dbReference type="Proteomes" id="UP000265955"/>
    </source>
</evidence>
<evidence type="ECO:0000313" key="9">
    <source>
        <dbReference type="EMBL" id="RJF97908.1"/>
    </source>
</evidence>
<dbReference type="PROSITE" id="PS50850">
    <property type="entry name" value="MFS"/>
    <property type="match status" value="1"/>
</dbReference>
<feature type="transmembrane region" description="Helical" evidence="6">
    <location>
        <begin position="332"/>
        <end position="351"/>
    </location>
</feature>
<name>A0A3A3FTS4_9BURK</name>
<dbReference type="EMBL" id="QYUO01000001">
    <property type="protein sequence ID" value="RJF97908.1"/>
    <property type="molecule type" value="Genomic_DNA"/>
</dbReference>
<feature type="transmembrane region" description="Helical" evidence="6">
    <location>
        <begin position="239"/>
        <end position="262"/>
    </location>
</feature>
<feature type="domain" description="Major facilitator superfamily (MFS) profile" evidence="8">
    <location>
        <begin position="1"/>
        <end position="385"/>
    </location>
</feature>
<dbReference type="AlphaFoldDB" id="A0A3A3FTS4"/>
<feature type="chain" id="PRO_5017398813" evidence="7">
    <location>
        <begin position="20"/>
        <end position="385"/>
    </location>
</feature>
<dbReference type="GO" id="GO:0022857">
    <property type="term" value="F:transmembrane transporter activity"/>
    <property type="evidence" value="ECO:0007669"/>
    <property type="project" value="InterPro"/>
</dbReference>
<dbReference type="InterPro" id="IPR020846">
    <property type="entry name" value="MFS_dom"/>
</dbReference>
<organism evidence="9 10">
    <name type="scientific">Noviherbaspirillum saxi</name>
    <dbReference type="NCBI Taxonomy" id="2320863"/>
    <lineage>
        <taxon>Bacteria</taxon>
        <taxon>Pseudomonadati</taxon>
        <taxon>Pseudomonadota</taxon>
        <taxon>Betaproteobacteria</taxon>
        <taxon>Burkholderiales</taxon>
        <taxon>Oxalobacteraceae</taxon>
        <taxon>Noviherbaspirillum</taxon>
    </lineage>
</organism>
<evidence type="ECO:0000256" key="7">
    <source>
        <dbReference type="SAM" id="SignalP"/>
    </source>
</evidence>
<keyword evidence="5 6" id="KW-0472">Membrane</keyword>
<feature type="transmembrane region" description="Helical" evidence="6">
    <location>
        <begin position="298"/>
        <end position="320"/>
    </location>
</feature>
<evidence type="ECO:0000256" key="1">
    <source>
        <dbReference type="ARBA" id="ARBA00004651"/>
    </source>
</evidence>
<dbReference type="InterPro" id="IPR050189">
    <property type="entry name" value="MFS_Efflux_Transporters"/>
</dbReference>
<dbReference type="OrthoDB" id="4822895at2"/>
<feature type="transmembrane region" description="Helical" evidence="6">
    <location>
        <begin position="70"/>
        <end position="90"/>
    </location>
</feature>
<feature type="transmembrane region" description="Helical" evidence="6">
    <location>
        <begin position="159"/>
        <end position="178"/>
    </location>
</feature>
<evidence type="ECO:0000259" key="8">
    <source>
        <dbReference type="PROSITE" id="PS50850"/>
    </source>
</evidence>
<keyword evidence="2" id="KW-1003">Cell membrane</keyword>
<feature type="transmembrane region" description="Helical" evidence="6">
    <location>
        <begin position="274"/>
        <end position="292"/>
    </location>
</feature>
<gene>
    <name evidence="9" type="ORF">D3871_04760</name>
</gene>
<comment type="subcellular location">
    <subcellularLocation>
        <location evidence="1">Cell membrane</location>
        <topology evidence="1">Multi-pass membrane protein</topology>
    </subcellularLocation>
</comment>
<feature type="transmembrane region" description="Helical" evidence="6">
    <location>
        <begin position="357"/>
        <end position="379"/>
    </location>
</feature>
<evidence type="ECO:0000256" key="3">
    <source>
        <dbReference type="ARBA" id="ARBA00022692"/>
    </source>
</evidence>
<proteinExistence type="predicted"/>
<accession>A0A3A3FTS4</accession>
<feature type="transmembrane region" description="Helical" evidence="6">
    <location>
        <begin position="40"/>
        <end position="58"/>
    </location>
</feature>
<protein>
    <submittedName>
        <fullName evidence="9">MFS transporter</fullName>
    </submittedName>
</protein>
<keyword evidence="4 6" id="KW-1133">Transmembrane helix</keyword>
<dbReference type="InterPro" id="IPR011701">
    <property type="entry name" value="MFS"/>
</dbReference>
<dbReference type="SUPFAM" id="SSF103473">
    <property type="entry name" value="MFS general substrate transporter"/>
    <property type="match status" value="1"/>
</dbReference>
<feature type="signal peptide" evidence="7">
    <location>
        <begin position="1"/>
        <end position="19"/>
    </location>
</feature>
<dbReference type="GO" id="GO:0005886">
    <property type="term" value="C:plasma membrane"/>
    <property type="evidence" value="ECO:0007669"/>
    <property type="project" value="UniProtKB-SubCell"/>
</dbReference>
<keyword evidence="7" id="KW-0732">Signal</keyword>
<evidence type="ECO:0000256" key="6">
    <source>
        <dbReference type="SAM" id="Phobius"/>
    </source>
</evidence>
<evidence type="ECO:0000256" key="5">
    <source>
        <dbReference type="ARBA" id="ARBA00023136"/>
    </source>
</evidence>
<feature type="transmembrane region" description="Helical" evidence="6">
    <location>
        <begin position="212"/>
        <end position="233"/>
    </location>
</feature>
<evidence type="ECO:0000256" key="4">
    <source>
        <dbReference type="ARBA" id="ARBA00022989"/>
    </source>
</evidence>
<feature type="transmembrane region" description="Helical" evidence="6">
    <location>
        <begin position="96"/>
        <end position="119"/>
    </location>
</feature>
<feature type="transmembrane region" description="Helical" evidence="6">
    <location>
        <begin position="131"/>
        <end position="153"/>
    </location>
</feature>
<dbReference type="InterPro" id="IPR001958">
    <property type="entry name" value="Tet-R_TetA/multi-R_MdtG-like"/>
</dbReference>
<evidence type="ECO:0000256" key="2">
    <source>
        <dbReference type="ARBA" id="ARBA00022475"/>
    </source>
</evidence>
<dbReference type="InterPro" id="IPR036259">
    <property type="entry name" value="MFS_trans_sf"/>
</dbReference>
<comment type="caution">
    <text evidence="9">The sequence shown here is derived from an EMBL/GenBank/DDBJ whole genome shotgun (WGS) entry which is preliminary data.</text>
</comment>
<dbReference type="RefSeq" id="WP_119767854.1">
    <property type="nucleotide sequence ID" value="NZ_QYUO01000001.1"/>
</dbReference>
<keyword evidence="3 6" id="KW-0812">Transmembrane</keyword>
<reference evidence="10" key="1">
    <citation type="submission" date="2018-09" db="EMBL/GenBank/DDBJ databases">
        <authorList>
            <person name="Zhu H."/>
        </authorList>
    </citation>
    <scope>NUCLEOTIDE SEQUENCE [LARGE SCALE GENOMIC DNA]</scope>
    <source>
        <strain evidence="10">K1R23-30</strain>
    </source>
</reference>
<sequence>MLPSLSLVKLILVSLAAHAALAGARITTSLYALSMQATEFTVGTLIALFSLFPMLFAVTSGRIIDRIGIVTPIVAGAIAMAIGCMASGIIGGLPVLYLATLLIGTGFMVIQVAAQHTVGAMSSNENRSANFSWLALGFSISGFCGPVIAGFMIDHASFTSSYIVFGLFATVALGLGLFGRLRLIHVALPKTENDRHAGSMLDLLRTPEMRRIYLVGTLLSSAWDLFTFMLPIHGTRAGFSASTIGLILGCFSVATFVVRLAMPWIARHRSEWQVLTAALALAAVCYVLFPFTRQPLSLAIVAAILGLAVGASQPNMLALLHRFAPTGREAEAVGVRVMIGNACQVALPLAFGGAGTAIGVSAVFWGMGALISAGLPLAWRKARQD</sequence>